<keyword evidence="4 16" id="KW-0436">Ligase</keyword>
<keyword evidence="17" id="KW-1185">Reference proteome</keyword>
<dbReference type="Proteomes" id="UP000199481">
    <property type="component" value="Unassembled WGS sequence"/>
</dbReference>
<evidence type="ECO:0000256" key="8">
    <source>
        <dbReference type="ARBA" id="ARBA00022960"/>
    </source>
</evidence>
<dbReference type="UniPathway" id="UPA00219"/>
<evidence type="ECO:0000256" key="7">
    <source>
        <dbReference type="ARBA" id="ARBA00022840"/>
    </source>
</evidence>
<dbReference type="Gene3D" id="3.90.190.20">
    <property type="entry name" value="Mur ligase, C-terminal domain"/>
    <property type="match status" value="1"/>
</dbReference>
<comment type="subcellular location">
    <subcellularLocation>
        <location evidence="12">Cytoplasm</location>
    </subcellularLocation>
</comment>
<evidence type="ECO:0000256" key="6">
    <source>
        <dbReference type="ARBA" id="ARBA00022741"/>
    </source>
</evidence>
<evidence type="ECO:0000259" key="14">
    <source>
        <dbReference type="Pfam" id="PF02875"/>
    </source>
</evidence>
<gene>
    <name evidence="16" type="ORF">SAMN04487752_1745</name>
</gene>
<dbReference type="Pfam" id="PF01225">
    <property type="entry name" value="Mur_ligase"/>
    <property type="match status" value="1"/>
</dbReference>
<evidence type="ECO:0000256" key="11">
    <source>
        <dbReference type="ARBA" id="ARBA00023316"/>
    </source>
</evidence>
<sequence length="507" mass="57036">MKITDILKMGHLNYSEPLNQSRNVKGITDNSNEVRPGYIFIAIKGHKEDGNIYTQQAILNGAILIIGEDDFTNLTVPYLKVKNARKTLGQVAKKFYKDPSKNKIMIGITGTNGKTTIGFFIKQLLEKQGYSVSSIGTIYNEINGKRIQSVNTTPNAKTINQLLTASTDQVVVMEVSSQGLAQNRLEGIQFDYALFNNLQHDHLDYHGTMEEYFECKALLFEKLKLDGTAIINYNDRWGKKLTERLTAQGKKVITVGEEPTNQVQILAKELNNVSVRYKNKEYNLRTPLPGVHNLENLTMSSCVAHELEVPYEQVTTYMSQFSGIAGRFEIFHLANKVTVVVDYAHTPDALATSINTAISNGAKRIITVFGFAGNRDESKRKAMLENVCRLSTYAILTVTELFGSTIDNLYSDYISIQKECQVEEKTSIIMDRTLAIQKAIWEAQSGDWVLLLGKGHEQYKENYSLKTKTDQETVQYLQGQGNQLSTLKTLIGNEKELINKLQQGREN</sequence>
<name>A0A1H0ZVD7_9LACT</name>
<dbReference type="PANTHER" id="PTHR23135:SF4">
    <property type="entry name" value="UDP-N-ACETYLMURAMOYL-L-ALANYL-D-GLUTAMATE--2,6-DIAMINOPIMELATE LIGASE MURE HOMOLOG, CHLOROPLASTIC"/>
    <property type="match status" value="1"/>
</dbReference>
<comment type="similarity">
    <text evidence="2">Belongs to the MurCDEF family. MurE subfamily.</text>
</comment>
<dbReference type="AlphaFoldDB" id="A0A1H0ZVD7"/>
<feature type="domain" description="Mur ligase C-terminal" evidence="14">
    <location>
        <begin position="326"/>
        <end position="455"/>
    </location>
</feature>
<dbReference type="PROSITE" id="PS01011">
    <property type="entry name" value="FOLYLPOLYGLU_SYNT_1"/>
    <property type="match status" value="1"/>
</dbReference>
<comment type="pathway">
    <text evidence="1 12">Cell wall biogenesis; peptidoglycan biosynthesis.</text>
</comment>
<evidence type="ECO:0000256" key="10">
    <source>
        <dbReference type="ARBA" id="ARBA00023306"/>
    </source>
</evidence>
<dbReference type="InterPro" id="IPR035911">
    <property type="entry name" value="MurE/MurF_N"/>
</dbReference>
<accession>A0A1H0ZVD7</accession>
<dbReference type="GO" id="GO:0051301">
    <property type="term" value="P:cell division"/>
    <property type="evidence" value="ECO:0007669"/>
    <property type="project" value="UniProtKB-KW"/>
</dbReference>
<dbReference type="InterPro" id="IPR000713">
    <property type="entry name" value="Mur_ligase_N"/>
</dbReference>
<feature type="domain" description="Mur ligase N-terminal catalytic" evidence="13">
    <location>
        <begin position="24"/>
        <end position="96"/>
    </location>
</feature>
<dbReference type="GO" id="GO:0009252">
    <property type="term" value="P:peptidoglycan biosynthetic process"/>
    <property type="evidence" value="ECO:0007669"/>
    <property type="project" value="UniProtKB-UniPathway"/>
</dbReference>
<keyword evidence="6" id="KW-0547">Nucleotide-binding</keyword>
<dbReference type="Pfam" id="PF08245">
    <property type="entry name" value="Mur_ligase_M"/>
    <property type="match status" value="1"/>
</dbReference>
<dbReference type="InterPro" id="IPR004101">
    <property type="entry name" value="Mur_ligase_C"/>
</dbReference>
<dbReference type="NCBIfam" id="NF001126">
    <property type="entry name" value="PRK00139.1-4"/>
    <property type="match status" value="1"/>
</dbReference>
<evidence type="ECO:0000256" key="5">
    <source>
        <dbReference type="ARBA" id="ARBA00022618"/>
    </source>
</evidence>
<dbReference type="GO" id="GO:0008360">
    <property type="term" value="P:regulation of cell shape"/>
    <property type="evidence" value="ECO:0007669"/>
    <property type="project" value="UniProtKB-KW"/>
</dbReference>
<keyword evidence="3" id="KW-0963">Cytoplasm</keyword>
<dbReference type="RefSeq" id="WP_007723219.1">
    <property type="nucleotide sequence ID" value="NZ_CP084916.1"/>
</dbReference>
<dbReference type="GO" id="GO:0004326">
    <property type="term" value="F:tetrahydrofolylpolyglutamate synthase activity"/>
    <property type="evidence" value="ECO:0007669"/>
    <property type="project" value="InterPro"/>
</dbReference>
<dbReference type="SUPFAM" id="SSF53623">
    <property type="entry name" value="MurD-like peptide ligases, catalytic domain"/>
    <property type="match status" value="1"/>
</dbReference>
<keyword evidence="7" id="KW-0067">ATP-binding</keyword>
<protein>
    <submittedName>
        <fullName evidence="16">UDP-N-acetylmuramoylalanyl-D-glutamate--2,6-diaminopimelate ligase</fullName>
    </submittedName>
</protein>
<evidence type="ECO:0000256" key="9">
    <source>
        <dbReference type="ARBA" id="ARBA00022984"/>
    </source>
</evidence>
<dbReference type="NCBIfam" id="TIGR01085">
    <property type="entry name" value="murE"/>
    <property type="match status" value="1"/>
</dbReference>
<keyword evidence="10 12" id="KW-0131">Cell cycle</keyword>
<dbReference type="InterPro" id="IPR036565">
    <property type="entry name" value="Mur-like_cat_sf"/>
</dbReference>
<evidence type="ECO:0000313" key="17">
    <source>
        <dbReference type="Proteomes" id="UP000199481"/>
    </source>
</evidence>
<feature type="domain" description="Mur ligase central" evidence="15">
    <location>
        <begin position="108"/>
        <end position="304"/>
    </location>
</feature>
<dbReference type="SUPFAM" id="SSF63418">
    <property type="entry name" value="MurE/MurF N-terminal domain"/>
    <property type="match status" value="1"/>
</dbReference>
<evidence type="ECO:0000259" key="13">
    <source>
        <dbReference type="Pfam" id="PF01225"/>
    </source>
</evidence>
<dbReference type="PANTHER" id="PTHR23135">
    <property type="entry name" value="MUR LIGASE FAMILY MEMBER"/>
    <property type="match status" value="1"/>
</dbReference>
<dbReference type="InterPro" id="IPR018109">
    <property type="entry name" value="Folylpolyglutamate_synth_CS"/>
</dbReference>
<dbReference type="SUPFAM" id="SSF53244">
    <property type="entry name" value="MurD-like peptide ligases, peptide-binding domain"/>
    <property type="match status" value="1"/>
</dbReference>
<evidence type="ECO:0000256" key="4">
    <source>
        <dbReference type="ARBA" id="ARBA00022598"/>
    </source>
</evidence>
<dbReference type="GO" id="GO:0005737">
    <property type="term" value="C:cytoplasm"/>
    <property type="evidence" value="ECO:0007669"/>
    <property type="project" value="UniProtKB-SubCell"/>
</dbReference>
<evidence type="ECO:0000256" key="12">
    <source>
        <dbReference type="RuleBase" id="RU004135"/>
    </source>
</evidence>
<dbReference type="Gene3D" id="3.40.1190.10">
    <property type="entry name" value="Mur-like, catalytic domain"/>
    <property type="match status" value="1"/>
</dbReference>
<evidence type="ECO:0000256" key="1">
    <source>
        <dbReference type="ARBA" id="ARBA00004752"/>
    </source>
</evidence>
<dbReference type="InterPro" id="IPR005761">
    <property type="entry name" value="UDP-N-AcMur-Glu-dNH2Pim_ligase"/>
</dbReference>
<dbReference type="EMBL" id="FNJW01000008">
    <property type="protein sequence ID" value="SDQ31445.1"/>
    <property type="molecule type" value="Genomic_DNA"/>
</dbReference>
<keyword evidence="5 12" id="KW-0132">Cell division</keyword>
<keyword evidence="11 12" id="KW-0961">Cell wall biogenesis/degradation</keyword>
<evidence type="ECO:0000313" key="16">
    <source>
        <dbReference type="EMBL" id="SDQ31445.1"/>
    </source>
</evidence>
<keyword evidence="8 12" id="KW-0133">Cell shape</keyword>
<dbReference type="GO" id="GO:0005524">
    <property type="term" value="F:ATP binding"/>
    <property type="evidence" value="ECO:0007669"/>
    <property type="project" value="UniProtKB-KW"/>
</dbReference>
<keyword evidence="9 12" id="KW-0573">Peptidoglycan synthesis</keyword>
<evidence type="ECO:0000256" key="2">
    <source>
        <dbReference type="ARBA" id="ARBA00005898"/>
    </source>
</evidence>
<proteinExistence type="inferred from homology"/>
<dbReference type="InterPro" id="IPR036615">
    <property type="entry name" value="Mur_ligase_C_dom_sf"/>
</dbReference>
<dbReference type="Pfam" id="PF02875">
    <property type="entry name" value="Mur_ligase_C"/>
    <property type="match status" value="1"/>
</dbReference>
<dbReference type="GO" id="GO:0071555">
    <property type="term" value="P:cell wall organization"/>
    <property type="evidence" value="ECO:0007669"/>
    <property type="project" value="UniProtKB-KW"/>
</dbReference>
<dbReference type="InterPro" id="IPR013221">
    <property type="entry name" value="Mur_ligase_cen"/>
</dbReference>
<dbReference type="Gene3D" id="3.40.1390.10">
    <property type="entry name" value="MurE/MurF, N-terminal domain"/>
    <property type="match status" value="1"/>
</dbReference>
<reference evidence="17" key="1">
    <citation type="submission" date="2016-10" db="EMBL/GenBank/DDBJ databases">
        <authorList>
            <person name="Varghese N."/>
            <person name="Submissions S."/>
        </authorList>
    </citation>
    <scope>NUCLEOTIDE SEQUENCE [LARGE SCALE GENOMIC DNA]</scope>
    <source>
        <strain evidence="17">MPL-11</strain>
    </source>
</reference>
<organism evidence="16 17">
    <name type="scientific">Carnobacterium viridans</name>
    <dbReference type="NCBI Taxonomy" id="174587"/>
    <lineage>
        <taxon>Bacteria</taxon>
        <taxon>Bacillati</taxon>
        <taxon>Bacillota</taxon>
        <taxon>Bacilli</taxon>
        <taxon>Lactobacillales</taxon>
        <taxon>Carnobacteriaceae</taxon>
        <taxon>Carnobacterium</taxon>
    </lineage>
</organism>
<evidence type="ECO:0000256" key="3">
    <source>
        <dbReference type="ARBA" id="ARBA00022490"/>
    </source>
</evidence>
<evidence type="ECO:0000259" key="15">
    <source>
        <dbReference type="Pfam" id="PF08245"/>
    </source>
</evidence>